<gene>
    <name evidence="2" type="ORF">TNCV_2627201</name>
</gene>
<feature type="chain" id="PRO_5036499511" evidence="1">
    <location>
        <begin position="31"/>
        <end position="81"/>
    </location>
</feature>
<dbReference type="EMBL" id="BMAU01021388">
    <property type="protein sequence ID" value="GFY29550.1"/>
    <property type="molecule type" value="Genomic_DNA"/>
</dbReference>
<sequence>MVFFKSKAIFIVEHCDILVLLATMMIGCDSIPDESVNAVRSKVDVLEAAVSIVLPQLNAMEWWKVPRGIVKKLKYVLNSRQ</sequence>
<organism evidence="2 3">
    <name type="scientific">Trichonephila clavipes</name>
    <name type="common">Golden silk orbweaver</name>
    <name type="synonym">Nephila clavipes</name>
    <dbReference type="NCBI Taxonomy" id="2585209"/>
    <lineage>
        <taxon>Eukaryota</taxon>
        <taxon>Metazoa</taxon>
        <taxon>Ecdysozoa</taxon>
        <taxon>Arthropoda</taxon>
        <taxon>Chelicerata</taxon>
        <taxon>Arachnida</taxon>
        <taxon>Araneae</taxon>
        <taxon>Araneomorphae</taxon>
        <taxon>Entelegynae</taxon>
        <taxon>Araneoidea</taxon>
        <taxon>Nephilidae</taxon>
        <taxon>Trichonephila</taxon>
    </lineage>
</organism>
<keyword evidence="3" id="KW-1185">Reference proteome</keyword>
<protein>
    <submittedName>
        <fullName evidence="2">Uncharacterized protein</fullName>
    </submittedName>
</protein>
<evidence type="ECO:0000313" key="3">
    <source>
        <dbReference type="Proteomes" id="UP000887159"/>
    </source>
</evidence>
<dbReference type="AlphaFoldDB" id="A0A8X7BFL0"/>
<comment type="caution">
    <text evidence="2">The sequence shown here is derived from an EMBL/GenBank/DDBJ whole genome shotgun (WGS) entry which is preliminary data.</text>
</comment>
<dbReference type="Proteomes" id="UP000887159">
    <property type="component" value="Unassembled WGS sequence"/>
</dbReference>
<evidence type="ECO:0000256" key="1">
    <source>
        <dbReference type="SAM" id="SignalP"/>
    </source>
</evidence>
<accession>A0A8X7BFL0</accession>
<dbReference type="PROSITE" id="PS51257">
    <property type="entry name" value="PROKAR_LIPOPROTEIN"/>
    <property type="match status" value="1"/>
</dbReference>
<feature type="signal peptide" evidence="1">
    <location>
        <begin position="1"/>
        <end position="30"/>
    </location>
</feature>
<evidence type="ECO:0000313" key="2">
    <source>
        <dbReference type="EMBL" id="GFY29550.1"/>
    </source>
</evidence>
<reference evidence="2" key="1">
    <citation type="submission" date="2020-08" db="EMBL/GenBank/DDBJ databases">
        <title>Multicomponent nature underlies the extraordinary mechanical properties of spider dragline silk.</title>
        <authorList>
            <person name="Kono N."/>
            <person name="Nakamura H."/>
            <person name="Mori M."/>
            <person name="Yoshida Y."/>
            <person name="Ohtoshi R."/>
            <person name="Malay A.D."/>
            <person name="Moran D.A.P."/>
            <person name="Tomita M."/>
            <person name="Numata K."/>
            <person name="Arakawa K."/>
        </authorList>
    </citation>
    <scope>NUCLEOTIDE SEQUENCE</scope>
</reference>
<name>A0A8X7BFL0_TRICX</name>
<keyword evidence="1" id="KW-0732">Signal</keyword>
<proteinExistence type="predicted"/>